<keyword evidence="1" id="KW-1133">Transmembrane helix</keyword>
<keyword evidence="1" id="KW-0812">Transmembrane</keyword>
<geneLocation type="mitochondrion" evidence="2"/>
<sequence>MPQLDFFWWGISFLSCWFFFIFLYIYLINIKLLLLINEFSLTSNAFSKVFSFSWLW</sequence>
<dbReference type="AlphaFoldDB" id="A0A7S8WWZ3"/>
<gene>
    <name evidence="2" type="primary">ATP8</name>
</gene>
<dbReference type="RefSeq" id="YP_010044618.1">
    <property type="nucleotide sequence ID" value="NC_054279.1"/>
</dbReference>
<dbReference type="GeneID" id="63653442"/>
<dbReference type="EMBL" id="MW008594">
    <property type="protein sequence ID" value="QPF24641.1"/>
    <property type="molecule type" value="Genomic_DNA"/>
</dbReference>
<keyword evidence="2" id="KW-0496">Mitochondrion</keyword>
<evidence type="ECO:0000313" key="2">
    <source>
        <dbReference type="EMBL" id="QPF24641.1"/>
    </source>
</evidence>
<feature type="transmembrane region" description="Helical" evidence="1">
    <location>
        <begin position="6"/>
        <end position="27"/>
    </location>
</feature>
<organism evidence="2">
    <name type="scientific">Anneissia pinguis</name>
    <dbReference type="NCBI Taxonomy" id="2711157"/>
    <lineage>
        <taxon>Eukaryota</taxon>
        <taxon>Metazoa</taxon>
        <taxon>Echinodermata</taxon>
        <taxon>Pelmatozoa</taxon>
        <taxon>Crinoidea</taxon>
        <taxon>Articulata</taxon>
        <taxon>Comatulida</taxon>
        <taxon>Comatulidae</taxon>
        <taxon>Comatulinae</taxon>
        <taxon>Anneissia</taxon>
    </lineage>
</organism>
<accession>A0A7S8WWZ3</accession>
<dbReference type="CTD" id="4509"/>
<evidence type="ECO:0000256" key="1">
    <source>
        <dbReference type="SAM" id="Phobius"/>
    </source>
</evidence>
<reference evidence="2" key="1">
    <citation type="submission" date="2020-09" db="EMBL/GenBank/DDBJ databases">
        <title>The complete mitochondrial genome of Anneissia pinguis (Crinoidea, Articularta, Comatulidae), from South Korea.</title>
        <authorList>
            <person name="Kim P."/>
        </authorList>
    </citation>
    <scope>NUCLEOTIDE SEQUENCE</scope>
</reference>
<keyword evidence="1" id="KW-0472">Membrane</keyword>
<proteinExistence type="predicted"/>
<name>A0A7S8WWZ3_9ECHI</name>
<protein>
    <submittedName>
        <fullName evidence="2">ATP synthase F0 subunit 8</fullName>
    </submittedName>
</protein>